<sequence length="207" mass="21795">MVKSYLMAVAKFFGLSGSQSSILGKHAREVISQQWTRQTASVTLVALASATFFIHTLGNIGGPMAVNGQGFSSPTVTADLVTSVSIQKPIEFTSESRGVSWFHAGADLVAPVGTSVRPIMEGSVTSVDNNAWGGGYGKHIIVSHAQGYESLYAHLSKIEVEAGQTVSLEREIAKSGNTGLSTGPHLHLEIHQNGKVINPAELVPGVK</sequence>
<evidence type="ECO:0000259" key="2">
    <source>
        <dbReference type="Pfam" id="PF01551"/>
    </source>
</evidence>
<reference evidence="3 4" key="1">
    <citation type="journal article" date="2016" name="Nat. Commun.">
        <title>Thousands of microbial genomes shed light on interconnected biogeochemical processes in an aquifer system.</title>
        <authorList>
            <person name="Anantharaman K."/>
            <person name="Brown C.T."/>
            <person name="Hug L.A."/>
            <person name="Sharon I."/>
            <person name="Castelle C.J."/>
            <person name="Probst A.J."/>
            <person name="Thomas B.C."/>
            <person name="Singh A."/>
            <person name="Wilkins M.J."/>
            <person name="Karaoz U."/>
            <person name="Brodie E.L."/>
            <person name="Williams K.H."/>
            <person name="Hubbard S.S."/>
            <person name="Banfield J.F."/>
        </authorList>
    </citation>
    <scope>NUCLEOTIDE SEQUENCE [LARGE SCALE GENOMIC DNA]</scope>
</reference>
<dbReference type="Gene3D" id="2.70.70.10">
    <property type="entry name" value="Glucose Permease (Domain IIA)"/>
    <property type="match status" value="1"/>
</dbReference>
<dbReference type="GO" id="GO:0004222">
    <property type="term" value="F:metalloendopeptidase activity"/>
    <property type="evidence" value="ECO:0007669"/>
    <property type="project" value="TreeGrafter"/>
</dbReference>
<accession>A0A1F6A5Q7</accession>
<dbReference type="AlphaFoldDB" id="A0A1F6A5Q7"/>
<dbReference type="EMBL" id="MFJK01000003">
    <property type="protein sequence ID" value="OGG19802.1"/>
    <property type="molecule type" value="Genomic_DNA"/>
</dbReference>
<comment type="caution">
    <text evidence="3">The sequence shown here is derived from an EMBL/GenBank/DDBJ whole genome shotgun (WGS) entry which is preliminary data.</text>
</comment>
<gene>
    <name evidence="3" type="ORF">A2721_01360</name>
</gene>
<dbReference type="PANTHER" id="PTHR21666:SF289">
    <property type="entry name" value="L-ALA--D-GLU ENDOPEPTIDASE"/>
    <property type="match status" value="1"/>
</dbReference>
<organism evidence="3 4">
    <name type="scientific">Candidatus Gottesmanbacteria bacterium RIFCSPHIGHO2_01_FULL_47_48</name>
    <dbReference type="NCBI Taxonomy" id="1798381"/>
    <lineage>
        <taxon>Bacteria</taxon>
        <taxon>Candidatus Gottesmaniibacteriota</taxon>
    </lineage>
</organism>
<keyword evidence="1" id="KW-0732">Signal</keyword>
<name>A0A1F6A5Q7_9BACT</name>
<evidence type="ECO:0000313" key="3">
    <source>
        <dbReference type="EMBL" id="OGG19802.1"/>
    </source>
</evidence>
<dbReference type="Proteomes" id="UP000177871">
    <property type="component" value="Unassembled WGS sequence"/>
</dbReference>
<protein>
    <recommendedName>
        <fullName evidence="2">M23ase beta-sheet core domain-containing protein</fullName>
    </recommendedName>
</protein>
<feature type="domain" description="M23ase beta-sheet core" evidence="2">
    <location>
        <begin position="102"/>
        <end position="199"/>
    </location>
</feature>
<dbReference type="PANTHER" id="PTHR21666">
    <property type="entry name" value="PEPTIDASE-RELATED"/>
    <property type="match status" value="1"/>
</dbReference>
<dbReference type="SUPFAM" id="SSF51261">
    <property type="entry name" value="Duplicated hybrid motif"/>
    <property type="match status" value="1"/>
</dbReference>
<dbReference type="InterPro" id="IPR050570">
    <property type="entry name" value="Cell_wall_metabolism_enzyme"/>
</dbReference>
<proteinExistence type="predicted"/>
<dbReference type="InterPro" id="IPR016047">
    <property type="entry name" value="M23ase_b-sheet_dom"/>
</dbReference>
<dbReference type="Pfam" id="PF01551">
    <property type="entry name" value="Peptidase_M23"/>
    <property type="match status" value="1"/>
</dbReference>
<evidence type="ECO:0000256" key="1">
    <source>
        <dbReference type="ARBA" id="ARBA00022729"/>
    </source>
</evidence>
<dbReference type="CDD" id="cd12797">
    <property type="entry name" value="M23_peptidase"/>
    <property type="match status" value="1"/>
</dbReference>
<dbReference type="InterPro" id="IPR011055">
    <property type="entry name" value="Dup_hybrid_motif"/>
</dbReference>
<evidence type="ECO:0000313" key="4">
    <source>
        <dbReference type="Proteomes" id="UP000177871"/>
    </source>
</evidence>